<feature type="region of interest" description="Disordered" evidence="2">
    <location>
        <begin position="209"/>
        <end position="250"/>
    </location>
</feature>
<reference evidence="4" key="1">
    <citation type="submission" date="2021-02" db="EMBL/GenBank/DDBJ databases">
        <authorList>
            <person name="Dougan E. K."/>
            <person name="Rhodes N."/>
            <person name="Thang M."/>
            <person name="Chan C."/>
        </authorList>
    </citation>
    <scope>NUCLEOTIDE SEQUENCE</scope>
</reference>
<evidence type="ECO:0000259" key="3">
    <source>
        <dbReference type="Pfam" id="PF08190"/>
    </source>
</evidence>
<proteinExistence type="inferred from homology"/>
<accession>A0A812I7V7</accession>
<evidence type="ECO:0000256" key="2">
    <source>
        <dbReference type="SAM" id="MobiDB-lite"/>
    </source>
</evidence>
<comment type="similarity">
    <text evidence="1">Belongs to the PIH1 family.</text>
</comment>
<keyword evidence="5" id="KW-1185">Reference proteome</keyword>
<dbReference type="InterPro" id="IPR012981">
    <property type="entry name" value="PIH1_N"/>
</dbReference>
<organism evidence="4 5">
    <name type="scientific">Symbiodinium natans</name>
    <dbReference type="NCBI Taxonomy" id="878477"/>
    <lineage>
        <taxon>Eukaryota</taxon>
        <taxon>Sar</taxon>
        <taxon>Alveolata</taxon>
        <taxon>Dinophyceae</taxon>
        <taxon>Suessiales</taxon>
        <taxon>Symbiodiniaceae</taxon>
        <taxon>Symbiodinium</taxon>
    </lineage>
</organism>
<dbReference type="EMBL" id="CAJNDS010000206">
    <property type="protein sequence ID" value="CAE7028135.1"/>
    <property type="molecule type" value="Genomic_DNA"/>
</dbReference>
<protein>
    <submittedName>
        <fullName evidence="4">Pih1d1 protein</fullName>
    </submittedName>
</protein>
<evidence type="ECO:0000256" key="1">
    <source>
        <dbReference type="ARBA" id="ARBA00008511"/>
    </source>
</evidence>
<dbReference type="Proteomes" id="UP000604046">
    <property type="component" value="Unassembled WGS sequence"/>
</dbReference>
<evidence type="ECO:0000313" key="5">
    <source>
        <dbReference type="Proteomes" id="UP000604046"/>
    </source>
</evidence>
<name>A0A812I7V7_9DINO</name>
<gene>
    <name evidence="4" type="primary">pih1d1</name>
    <name evidence="4" type="ORF">SNAT2548_LOCUS3390</name>
</gene>
<dbReference type="InterPro" id="IPR050734">
    <property type="entry name" value="PIH1/Kintoun_subfamily"/>
</dbReference>
<comment type="caution">
    <text evidence="4">The sequence shown here is derived from an EMBL/GenBank/DDBJ whole genome shotgun (WGS) entry which is preliminary data.</text>
</comment>
<feature type="domain" description="PIH1 N-terminal" evidence="3">
    <location>
        <begin position="81"/>
        <end position="214"/>
    </location>
</feature>
<dbReference type="GO" id="GO:0005737">
    <property type="term" value="C:cytoplasm"/>
    <property type="evidence" value="ECO:0007669"/>
    <property type="project" value="TreeGrafter"/>
</dbReference>
<sequence>MDELYSVGQKVAQENAGAMDPELLSALGGNPEKLAELLAGGGSMEEYLQSYEQMLQEGVAPTMGGGAMLDQVDPEGGITTRPEAGFVVKTNDTGAGTKIFINVVSSPHIEEPHMKSYVELEGEQGCRVPLSIGTPVEDFDKKGEPCVTYDVVANPKVVEECAAEPAFREQVVQLCLAAVSQKYKLQLDQRFKLPKIKYKGTTVQLQRIRKKKESQIQEMPENTSAPQPGTSAQRRASGEPGLPAARSDGPQPPDFCVYYALPDSSPLQDIFDRDWGSPPDDVEEAAKVTYLYGFDLPCYRVNTFQEKIRGTMKNQADRKRDEEAEEGEVDAVARAKKATSEMLASRTCCVHVRLPDLDPHVPSLKQFSLEVSDECLRVSFPMLPRSTKCAYGNITFWWPQHFNSAEANADWDPKEPKKFPSKNSIAKSCQFRSRLGCSFGPGGLVGSTSGMLRA</sequence>
<dbReference type="PANTHER" id="PTHR22997:SF0">
    <property type="entry name" value="PIH1 DOMAIN-CONTAINING PROTEIN 1"/>
    <property type="match status" value="1"/>
</dbReference>
<feature type="compositionally biased region" description="Polar residues" evidence="2">
    <location>
        <begin position="216"/>
        <end position="234"/>
    </location>
</feature>
<dbReference type="PANTHER" id="PTHR22997">
    <property type="entry name" value="PIH1 DOMAIN-CONTAINING PROTEIN 1"/>
    <property type="match status" value="1"/>
</dbReference>
<dbReference type="Pfam" id="PF08190">
    <property type="entry name" value="PIH1"/>
    <property type="match status" value="1"/>
</dbReference>
<dbReference type="OrthoDB" id="5135119at2759"/>
<evidence type="ECO:0000313" key="4">
    <source>
        <dbReference type="EMBL" id="CAE7028135.1"/>
    </source>
</evidence>
<dbReference type="AlphaFoldDB" id="A0A812I7V7"/>